<protein>
    <submittedName>
        <fullName evidence="2">Uncharacterized protein</fullName>
    </submittedName>
</protein>
<dbReference type="Proteomes" id="UP000671908">
    <property type="component" value="Chromosome"/>
</dbReference>
<keyword evidence="1" id="KW-0812">Transmembrane</keyword>
<accession>A0A975F692</accession>
<keyword evidence="1" id="KW-0472">Membrane</keyword>
<gene>
    <name evidence="2" type="ORF">HRQ91_01390</name>
</gene>
<reference evidence="2 3" key="1">
    <citation type="journal article" date="2021" name="Microbiol. Resour. Announc.">
        <title>Complete Genome Sequences of Three Human Oral Treponema parvum Isolates.</title>
        <authorList>
            <person name="Zeng H."/>
            <person name="Watt R.M."/>
        </authorList>
    </citation>
    <scope>NUCLEOTIDE SEQUENCE [LARGE SCALE GENOMIC DNA]</scope>
    <source>
        <strain evidence="2 3">ATCC 700770</strain>
    </source>
</reference>
<sequence length="74" mass="8647">MALYVLLVLVCAYGLYAFISRRVWRYLILQQQFFFLDMGKGYVLFFTDNLAIVVLFAASAHYGEKRLQGRKKDS</sequence>
<name>A0A975F692_9SPIR</name>
<dbReference type="KEGG" id="tpav:HRQ91_01390"/>
<evidence type="ECO:0000256" key="1">
    <source>
        <dbReference type="SAM" id="Phobius"/>
    </source>
</evidence>
<organism evidence="2 3">
    <name type="scientific">Treponema parvum</name>
    <dbReference type="NCBI Taxonomy" id="138851"/>
    <lineage>
        <taxon>Bacteria</taxon>
        <taxon>Pseudomonadati</taxon>
        <taxon>Spirochaetota</taxon>
        <taxon>Spirochaetia</taxon>
        <taxon>Spirochaetales</taxon>
        <taxon>Treponemataceae</taxon>
        <taxon>Treponema</taxon>
    </lineage>
</organism>
<keyword evidence="3" id="KW-1185">Reference proteome</keyword>
<feature type="transmembrane region" description="Helical" evidence="1">
    <location>
        <begin position="41"/>
        <end position="62"/>
    </location>
</feature>
<keyword evidence="1" id="KW-1133">Transmembrane helix</keyword>
<proteinExistence type="predicted"/>
<evidence type="ECO:0000313" key="2">
    <source>
        <dbReference type="EMBL" id="QTQ15085.1"/>
    </source>
</evidence>
<dbReference type="EMBL" id="CP054142">
    <property type="protein sequence ID" value="QTQ15085.1"/>
    <property type="molecule type" value="Genomic_DNA"/>
</dbReference>
<evidence type="ECO:0000313" key="3">
    <source>
        <dbReference type="Proteomes" id="UP000671908"/>
    </source>
</evidence>
<dbReference type="AlphaFoldDB" id="A0A975F692"/>